<keyword evidence="4" id="KW-0808">Transferase</keyword>
<protein>
    <recommendedName>
        <fullName evidence="2">histidine kinase</fullName>
        <ecNumber evidence="2">2.7.13.3</ecNumber>
    </recommendedName>
</protein>
<reference evidence="11" key="1">
    <citation type="submission" date="2024-06" db="EMBL/GenBank/DDBJ databases">
        <title>Draft Genome Sequence of Deinococcus sonorensis Type Strain KR-87, a Biofilm Producing Representative of the Genus Deinococcus.</title>
        <authorList>
            <person name="Boren L.S."/>
            <person name="Grosso R.A."/>
            <person name="Hugenberg-Cox A.N."/>
            <person name="Hill J.T.E."/>
            <person name="Albert C.M."/>
            <person name="Tuohy J.M."/>
        </authorList>
    </citation>
    <scope>NUCLEOTIDE SEQUENCE</scope>
    <source>
        <strain evidence="11">KR-87</strain>
        <plasmid evidence="11">pDson01</plasmid>
    </source>
</reference>
<dbReference type="InterPro" id="IPR050482">
    <property type="entry name" value="Sensor_HK_TwoCompSys"/>
</dbReference>
<keyword evidence="6 11" id="KW-0418">Kinase</keyword>
<evidence type="ECO:0000256" key="6">
    <source>
        <dbReference type="ARBA" id="ARBA00022777"/>
    </source>
</evidence>
<organism evidence="11">
    <name type="scientific">Deinococcus sonorensis KR-87</name>
    <dbReference type="NCBI Taxonomy" id="694439"/>
    <lineage>
        <taxon>Bacteria</taxon>
        <taxon>Thermotogati</taxon>
        <taxon>Deinococcota</taxon>
        <taxon>Deinococci</taxon>
        <taxon>Deinococcales</taxon>
        <taxon>Deinococcaceae</taxon>
        <taxon>Deinococcus</taxon>
    </lineage>
</organism>
<feature type="transmembrane region" description="Helical" evidence="9">
    <location>
        <begin position="53"/>
        <end position="71"/>
    </location>
</feature>
<feature type="transmembrane region" description="Helical" evidence="9">
    <location>
        <begin position="12"/>
        <end position="33"/>
    </location>
</feature>
<evidence type="ECO:0000256" key="5">
    <source>
        <dbReference type="ARBA" id="ARBA00022741"/>
    </source>
</evidence>
<keyword evidence="5" id="KW-0547">Nucleotide-binding</keyword>
<feature type="transmembrane region" description="Helical" evidence="9">
    <location>
        <begin position="114"/>
        <end position="137"/>
    </location>
</feature>
<geneLocation type="plasmid" evidence="11">
    <name>pDson01</name>
</geneLocation>
<dbReference type="AlphaFoldDB" id="A0AAU7U681"/>
<keyword evidence="9" id="KW-0812">Transmembrane</keyword>
<feature type="transmembrane region" description="Helical" evidence="9">
    <location>
        <begin position="146"/>
        <end position="165"/>
    </location>
</feature>
<dbReference type="PANTHER" id="PTHR24421">
    <property type="entry name" value="NITRATE/NITRITE SENSOR PROTEIN NARX-RELATED"/>
    <property type="match status" value="1"/>
</dbReference>
<name>A0AAU7U681_9DEIO</name>
<keyword evidence="11" id="KW-0614">Plasmid</keyword>
<dbReference type="InterPro" id="IPR036890">
    <property type="entry name" value="HATPase_C_sf"/>
</dbReference>
<keyword evidence="9" id="KW-1133">Transmembrane helix</keyword>
<dbReference type="RefSeq" id="WP_350241648.1">
    <property type="nucleotide sequence ID" value="NZ_CP158297.1"/>
</dbReference>
<evidence type="ECO:0000313" key="11">
    <source>
        <dbReference type="EMBL" id="XBV83851.1"/>
    </source>
</evidence>
<gene>
    <name evidence="11" type="ORF">ABOD76_02025</name>
</gene>
<dbReference type="GO" id="GO:0016020">
    <property type="term" value="C:membrane"/>
    <property type="evidence" value="ECO:0007669"/>
    <property type="project" value="InterPro"/>
</dbReference>
<dbReference type="Gene3D" id="1.20.5.1930">
    <property type="match status" value="1"/>
</dbReference>
<keyword evidence="3" id="KW-0597">Phosphoprotein</keyword>
<feature type="domain" description="Signal transduction histidine kinase subgroup 3 dimerisation and phosphoacceptor" evidence="10">
    <location>
        <begin position="195"/>
        <end position="257"/>
    </location>
</feature>
<dbReference type="CDD" id="cd16917">
    <property type="entry name" value="HATPase_UhpB-NarQ-NarX-like"/>
    <property type="match status" value="1"/>
</dbReference>
<evidence type="ECO:0000256" key="8">
    <source>
        <dbReference type="ARBA" id="ARBA00023012"/>
    </source>
</evidence>
<keyword evidence="8" id="KW-0902">Two-component regulatory system</keyword>
<evidence type="ECO:0000256" key="3">
    <source>
        <dbReference type="ARBA" id="ARBA00022553"/>
    </source>
</evidence>
<dbReference type="PANTHER" id="PTHR24421:SF10">
    <property type="entry name" value="NITRATE_NITRITE SENSOR PROTEIN NARQ"/>
    <property type="match status" value="1"/>
</dbReference>
<evidence type="ECO:0000256" key="7">
    <source>
        <dbReference type="ARBA" id="ARBA00022840"/>
    </source>
</evidence>
<dbReference type="GO" id="GO:0005524">
    <property type="term" value="F:ATP binding"/>
    <property type="evidence" value="ECO:0007669"/>
    <property type="project" value="UniProtKB-KW"/>
</dbReference>
<dbReference type="KEGG" id="dsc:ABOD76_02025"/>
<evidence type="ECO:0000256" key="1">
    <source>
        <dbReference type="ARBA" id="ARBA00000085"/>
    </source>
</evidence>
<dbReference type="InterPro" id="IPR011712">
    <property type="entry name" value="Sig_transdc_His_kin_sub3_dim/P"/>
</dbReference>
<dbReference type="Gene3D" id="3.30.565.10">
    <property type="entry name" value="Histidine kinase-like ATPase, C-terminal domain"/>
    <property type="match status" value="1"/>
</dbReference>
<evidence type="ECO:0000256" key="2">
    <source>
        <dbReference type="ARBA" id="ARBA00012438"/>
    </source>
</evidence>
<feature type="transmembrane region" description="Helical" evidence="9">
    <location>
        <begin position="83"/>
        <end position="102"/>
    </location>
</feature>
<sequence>MRALVTSFRDRPTARAVALFGALNFAMALAFMLAVPARYERPATPPLLVPERAAIRVALVLAGYAVVVWAVRPGRRTRLELAALVAVGIAATAFASRVYFPFLPLAVLPVAARYWLSLRATLAVTLVAFLASVPLWLPAVAGHRPLIMALLALAVTVALNGYTLLSFEFALREARAREGLRALQALTVRHAELAERARVARELHDTLGHHLTAQRFDLQLLAALGGASEAQPPLERATARNADALAEVRRAVRAQPPEPLEGGLTGALHALARGWPTPVHLTVQGEEPRLTDDTRLVVYRAAQEALTNAGRHAPGAVPRVTLTFLPGEVRLEAENAQAPHRVTLGGGLRGLEARAHALNGGVSVSTAGGVFTLRLAVPLTVAAP</sequence>
<evidence type="ECO:0000259" key="10">
    <source>
        <dbReference type="Pfam" id="PF07730"/>
    </source>
</evidence>
<keyword evidence="7" id="KW-0067">ATP-binding</keyword>
<dbReference type="Pfam" id="PF07730">
    <property type="entry name" value="HisKA_3"/>
    <property type="match status" value="1"/>
</dbReference>
<dbReference type="EMBL" id="CP158297">
    <property type="protein sequence ID" value="XBV83851.1"/>
    <property type="molecule type" value="Genomic_DNA"/>
</dbReference>
<accession>A0AAU7U681</accession>
<dbReference type="GO" id="GO:0046983">
    <property type="term" value="F:protein dimerization activity"/>
    <property type="evidence" value="ECO:0007669"/>
    <property type="project" value="InterPro"/>
</dbReference>
<dbReference type="EC" id="2.7.13.3" evidence="2"/>
<dbReference type="GO" id="GO:0000155">
    <property type="term" value="F:phosphorelay sensor kinase activity"/>
    <property type="evidence" value="ECO:0007669"/>
    <property type="project" value="InterPro"/>
</dbReference>
<proteinExistence type="predicted"/>
<evidence type="ECO:0000256" key="9">
    <source>
        <dbReference type="SAM" id="Phobius"/>
    </source>
</evidence>
<keyword evidence="9" id="KW-0472">Membrane</keyword>
<evidence type="ECO:0000256" key="4">
    <source>
        <dbReference type="ARBA" id="ARBA00022679"/>
    </source>
</evidence>
<comment type="catalytic activity">
    <reaction evidence="1">
        <text>ATP + protein L-histidine = ADP + protein N-phospho-L-histidine.</text>
        <dbReference type="EC" id="2.7.13.3"/>
    </reaction>
</comment>